<keyword evidence="3" id="KW-1185">Reference proteome</keyword>
<reference evidence="2" key="1">
    <citation type="journal article" date="2022" name="Plant J.">
        <title>Strategies of tolerance reflected in two North American maple genomes.</title>
        <authorList>
            <person name="McEvoy S.L."/>
            <person name="Sezen U.U."/>
            <person name="Trouern-Trend A."/>
            <person name="McMahon S.M."/>
            <person name="Schaberg P.G."/>
            <person name="Yang J."/>
            <person name="Wegrzyn J.L."/>
            <person name="Swenson N.G."/>
        </authorList>
    </citation>
    <scope>NUCLEOTIDE SEQUENCE</scope>
    <source>
        <strain evidence="2">91603</strain>
    </source>
</reference>
<name>A0AAD5IT15_ACENE</name>
<protein>
    <recommendedName>
        <fullName evidence="4">Retrotransposon Copia-like N-terminal domain-containing protein</fullName>
    </recommendedName>
</protein>
<evidence type="ECO:0000256" key="1">
    <source>
        <dbReference type="SAM" id="MobiDB-lite"/>
    </source>
</evidence>
<gene>
    <name evidence="2" type="ORF">LWI28_002067</name>
</gene>
<evidence type="ECO:0008006" key="4">
    <source>
        <dbReference type="Google" id="ProtNLM"/>
    </source>
</evidence>
<evidence type="ECO:0000313" key="3">
    <source>
        <dbReference type="Proteomes" id="UP001064489"/>
    </source>
</evidence>
<comment type="caution">
    <text evidence="2">The sequence shown here is derived from an EMBL/GenBank/DDBJ whole genome shotgun (WGS) entry which is preliminary data.</text>
</comment>
<dbReference type="EMBL" id="JAJSOW010000102">
    <property type="protein sequence ID" value="KAI9176377.1"/>
    <property type="molecule type" value="Genomic_DNA"/>
</dbReference>
<dbReference type="AlphaFoldDB" id="A0AAD5IT15"/>
<accession>A0AAD5IT15</accession>
<reference evidence="2" key="2">
    <citation type="submission" date="2023-02" db="EMBL/GenBank/DDBJ databases">
        <authorList>
            <person name="Swenson N.G."/>
            <person name="Wegrzyn J.L."/>
            <person name="Mcevoy S.L."/>
        </authorList>
    </citation>
    <scope>NUCLEOTIDE SEQUENCE</scope>
    <source>
        <strain evidence="2">91603</strain>
        <tissue evidence="2">Leaf</tissue>
    </source>
</reference>
<feature type="region of interest" description="Disordered" evidence="1">
    <location>
        <begin position="1"/>
        <end position="39"/>
    </location>
</feature>
<sequence>MASPPYSKTGSSATDGTSAQVPPILNQQNINPSVTTGSPVVITPTSNPANQGIMNVFGGHLILLNAFSQIPFKLAKGEGNYSSWKSHITNRLFGYGLLSFVDDSHAYPANTKHDYQLWLQQDKLVLLGIQATASTGLTTPALVLHPPPEFKQFGIMNKNETMSDEFKIGEYDPDLVEMNWGNKNGRVATEVGGLA</sequence>
<organism evidence="2 3">
    <name type="scientific">Acer negundo</name>
    <name type="common">Box elder</name>
    <dbReference type="NCBI Taxonomy" id="4023"/>
    <lineage>
        <taxon>Eukaryota</taxon>
        <taxon>Viridiplantae</taxon>
        <taxon>Streptophyta</taxon>
        <taxon>Embryophyta</taxon>
        <taxon>Tracheophyta</taxon>
        <taxon>Spermatophyta</taxon>
        <taxon>Magnoliopsida</taxon>
        <taxon>eudicotyledons</taxon>
        <taxon>Gunneridae</taxon>
        <taxon>Pentapetalae</taxon>
        <taxon>rosids</taxon>
        <taxon>malvids</taxon>
        <taxon>Sapindales</taxon>
        <taxon>Sapindaceae</taxon>
        <taxon>Hippocastanoideae</taxon>
        <taxon>Acereae</taxon>
        <taxon>Acer</taxon>
    </lineage>
</organism>
<proteinExistence type="predicted"/>
<dbReference type="Proteomes" id="UP001064489">
    <property type="component" value="Chromosome 5"/>
</dbReference>
<evidence type="ECO:0000313" key="2">
    <source>
        <dbReference type="EMBL" id="KAI9176377.1"/>
    </source>
</evidence>